<dbReference type="GO" id="GO:0046872">
    <property type="term" value="F:metal ion binding"/>
    <property type="evidence" value="ECO:0007669"/>
    <property type="project" value="UniProtKB-KW"/>
</dbReference>
<accession>A0A8J6A1K2</accession>
<evidence type="ECO:0000256" key="8">
    <source>
        <dbReference type="ARBA" id="ARBA00022801"/>
    </source>
</evidence>
<evidence type="ECO:0000256" key="3">
    <source>
        <dbReference type="ARBA" id="ARBA00007058"/>
    </source>
</evidence>
<organism evidence="13 14">
    <name type="scientific">Galemys pyrenaicus</name>
    <name type="common">Iberian desman</name>
    <name type="synonym">Pyrenean desman</name>
    <dbReference type="NCBI Taxonomy" id="202257"/>
    <lineage>
        <taxon>Eukaryota</taxon>
        <taxon>Metazoa</taxon>
        <taxon>Chordata</taxon>
        <taxon>Craniata</taxon>
        <taxon>Vertebrata</taxon>
        <taxon>Euteleostomi</taxon>
        <taxon>Mammalia</taxon>
        <taxon>Eutheria</taxon>
        <taxon>Laurasiatheria</taxon>
        <taxon>Eulipotyphla</taxon>
        <taxon>Talpidae</taxon>
        <taxon>Galemys</taxon>
    </lineage>
</organism>
<evidence type="ECO:0000256" key="9">
    <source>
        <dbReference type="ARBA" id="ARBA00024981"/>
    </source>
</evidence>
<dbReference type="EC" id="3.1.26.4" evidence="11"/>
<comment type="function">
    <text evidence="11">Endonuclease that specifically degrades the RNA of RNA-DNA hybrids.</text>
</comment>
<reference evidence="13" key="1">
    <citation type="journal article" date="2021" name="Evol. Appl.">
        <title>The genome of the Pyrenean desman and the effects of bottlenecks and inbreeding on the genomic landscape of an endangered species.</title>
        <authorList>
            <person name="Escoda L."/>
            <person name="Castresana J."/>
        </authorList>
    </citation>
    <scope>NUCLEOTIDE SEQUENCE</scope>
    <source>
        <strain evidence="13">IBE-C5619</strain>
    </source>
</reference>
<dbReference type="Gene3D" id="1.10.10.460">
    <property type="entry name" value="Ribonuclease hii. Domain 2"/>
    <property type="match status" value="1"/>
</dbReference>
<keyword evidence="5 10" id="KW-0540">Nuclease</keyword>
<dbReference type="OrthoDB" id="7462577at2759"/>
<evidence type="ECO:0000256" key="11">
    <source>
        <dbReference type="RuleBase" id="RU003515"/>
    </source>
</evidence>
<dbReference type="GO" id="GO:0004523">
    <property type="term" value="F:RNA-DNA hybrid ribonuclease activity"/>
    <property type="evidence" value="ECO:0007669"/>
    <property type="project" value="UniProtKB-UniRule"/>
</dbReference>
<dbReference type="InterPro" id="IPR024567">
    <property type="entry name" value="RNase_HII/HIII_dom"/>
</dbReference>
<evidence type="ECO:0000256" key="7">
    <source>
        <dbReference type="ARBA" id="ARBA00022759"/>
    </source>
</evidence>
<evidence type="ECO:0000256" key="1">
    <source>
        <dbReference type="ARBA" id="ARBA00000077"/>
    </source>
</evidence>
<evidence type="ECO:0000256" key="4">
    <source>
        <dbReference type="ARBA" id="ARBA00011277"/>
    </source>
</evidence>
<keyword evidence="8 10" id="KW-0378">Hydrolase</keyword>
<dbReference type="PANTHER" id="PTHR10954">
    <property type="entry name" value="RIBONUCLEASE H2 SUBUNIT A"/>
    <property type="match status" value="1"/>
</dbReference>
<proteinExistence type="inferred from homology"/>
<evidence type="ECO:0000256" key="5">
    <source>
        <dbReference type="ARBA" id="ARBA00022722"/>
    </source>
</evidence>
<comment type="cofactor">
    <cofactor evidence="10">
        <name>Mn(2+)</name>
        <dbReference type="ChEBI" id="CHEBI:29035"/>
    </cofactor>
    <cofactor evidence="10">
        <name>Mg(2+)</name>
        <dbReference type="ChEBI" id="CHEBI:18420"/>
    </cofactor>
    <text evidence="10">Manganese or magnesium. Binds 1 divalent metal ion per monomer in the absence of substrate. May bind a second metal ion after substrate binding.</text>
</comment>
<comment type="function">
    <text evidence="9">Catalytic subunit of RNase HII, an endonuclease that specifically degrades the RNA of RNA:DNA hybrids. Participates in DNA replication, possibly by mediating the removal of lagging-strand Okazaki fragment RNA primers during DNA replication. Mediates the excision of single ribonucleotides from DNA:RNA duplexes.</text>
</comment>
<name>A0A8J6A1K2_GALPY</name>
<feature type="binding site" evidence="10">
    <location>
        <position position="333"/>
    </location>
    <ligand>
        <name>a divalent metal cation</name>
        <dbReference type="ChEBI" id="CHEBI:60240"/>
    </ligand>
</feature>
<sequence length="530" mass="59607">RSGRVHWNRGVGERCWPGQRACSSGGRCAPDHCASGRGGERAPWTPRGAKPLCALRAVESGMVRGPVELLLLPLMLLLLLATPAHVSPDYQYFGEQGEGDTWEQLRLQHQEKGNHRSWMGVKVQKEVEDSIFGPWGKWQCHCDLGKQERSREVLGTSPGPVFMDHKNLVQATGLFILRANQLQLEALNTGGMDLNMLERNNTGRCRLNSPVPAVCRKEPCVLGVDEAGRGPVLGPMVYAICYCPLSRLADLEALKVADSKTLSENERERLFAKMEEDRDFVGWALDVLSPNLISTSMLGRVKYNLNSLSHDTATGLVQYALDQGVKVTQVFVDTVGMPEKYQERLQQHFPGIEVTVKAKADALYPVVSAASICAKVARDQAVKNWQFVEKLQDLDTDYGSGYPNDPKTKAWLKKHVEPVFGFPQFVRFSWRTAQSILEKEAEDVMWEDLPTGDQEGLGRITSYFNEGSRTRPRLPHRFFQERGLEQTIDCDKRCGFFHLYKMDSSQFSKLRIQIKYLGLHLQIMKNMAGP</sequence>
<feature type="binding site" evidence="10">
    <location>
        <position position="226"/>
    </location>
    <ligand>
        <name>a divalent metal cation</name>
        <dbReference type="ChEBI" id="CHEBI:60240"/>
    </ligand>
</feature>
<dbReference type="NCBIfam" id="TIGR00729">
    <property type="entry name" value="ribonuclease HII"/>
    <property type="match status" value="1"/>
</dbReference>
<dbReference type="SUPFAM" id="SSF53098">
    <property type="entry name" value="Ribonuclease H-like"/>
    <property type="match status" value="1"/>
</dbReference>
<feature type="domain" description="RNase H type-2" evidence="12">
    <location>
        <begin position="219"/>
        <end position="442"/>
    </location>
</feature>
<evidence type="ECO:0000313" key="14">
    <source>
        <dbReference type="Proteomes" id="UP000700334"/>
    </source>
</evidence>
<dbReference type="GO" id="GO:0003723">
    <property type="term" value="F:RNA binding"/>
    <property type="evidence" value="ECO:0007669"/>
    <property type="project" value="UniProtKB-UniRule"/>
</dbReference>
<dbReference type="InterPro" id="IPR004649">
    <property type="entry name" value="RNase_H2_suA"/>
</dbReference>
<dbReference type="InterPro" id="IPR001352">
    <property type="entry name" value="RNase_HII/HIII"/>
</dbReference>
<evidence type="ECO:0000256" key="10">
    <source>
        <dbReference type="PROSITE-ProRule" id="PRU01319"/>
    </source>
</evidence>
<dbReference type="FunFam" id="1.10.10.460:FF:000001">
    <property type="entry name" value="Ribonuclease"/>
    <property type="match status" value="1"/>
</dbReference>
<dbReference type="PANTHER" id="PTHR10954:SF7">
    <property type="entry name" value="RIBONUCLEASE H2 SUBUNIT A"/>
    <property type="match status" value="1"/>
</dbReference>
<gene>
    <name evidence="13" type="ORF">J0S82_004807</name>
</gene>
<dbReference type="GO" id="GO:0043137">
    <property type="term" value="P:DNA replication, removal of RNA primer"/>
    <property type="evidence" value="ECO:0007669"/>
    <property type="project" value="TreeGrafter"/>
</dbReference>
<comment type="subunit">
    <text evidence="4">The RNase H2 complex is a heterotrimer composed of the catalytic subunit RNASEH2A and the non-catalytic subunits RNASEH2B and RNASEH2C.</text>
</comment>
<comment type="caution">
    <text evidence="13">The sequence shown here is derived from an EMBL/GenBank/DDBJ whole genome shotgun (WGS) entry which is preliminary data.</text>
</comment>
<dbReference type="CDD" id="cd07181">
    <property type="entry name" value="RNase_HII_eukaryota_like"/>
    <property type="match status" value="1"/>
</dbReference>
<dbReference type="Proteomes" id="UP000700334">
    <property type="component" value="Unassembled WGS sequence"/>
</dbReference>
<dbReference type="AlphaFoldDB" id="A0A8J6A1K2"/>
<dbReference type="InterPro" id="IPR012337">
    <property type="entry name" value="RNaseH-like_sf"/>
</dbReference>
<dbReference type="EMBL" id="JAGFMF010011788">
    <property type="protein sequence ID" value="KAG8512733.1"/>
    <property type="molecule type" value="Genomic_DNA"/>
</dbReference>
<feature type="non-terminal residue" evidence="13">
    <location>
        <position position="530"/>
    </location>
</feature>
<comment type="similarity">
    <text evidence="3">Belongs to the RNase HII family. Eukaryotic subfamily.</text>
</comment>
<dbReference type="FunFam" id="3.30.420.10:FF:000016">
    <property type="entry name" value="Ribonuclease"/>
    <property type="match status" value="1"/>
</dbReference>
<keyword evidence="14" id="KW-1185">Reference proteome</keyword>
<keyword evidence="6 10" id="KW-0479">Metal-binding</keyword>
<dbReference type="Gene3D" id="3.30.420.10">
    <property type="entry name" value="Ribonuclease H-like superfamily/Ribonuclease H"/>
    <property type="match status" value="1"/>
</dbReference>
<evidence type="ECO:0000259" key="12">
    <source>
        <dbReference type="PROSITE" id="PS51975"/>
    </source>
</evidence>
<feature type="binding site" evidence="10">
    <location>
        <position position="225"/>
    </location>
    <ligand>
        <name>a divalent metal cation</name>
        <dbReference type="ChEBI" id="CHEBI:60240"/>
    </ligand>
</feature>
<keyword evidence="7 10" id="KW-0255">Endonuclease</keyword>
<dbReference type="InterPro" id="IPR036397">
    <property type="entry name" value="RNaseH_sf"/>
</dbReference>
<dbReference type="PROSITE" id="PS51975">
    <property type="entry name" value="RNASE_H_2"/>
    <property type="match status" value="1"/>
</dbReference>
<comment type="catalytic activity">
    <reaction evidence="1 10 11">
        <text>Endonucleolytic cleavage to 5'-phosphomonoester.</text>
        <dbReference type="EC" id="3.1.26.4"/>
    </reaction>
</comment>
<evidence type="ECO:0000256" key="6">
    <source>
        <dbReference type="ARBA" id="ARBA00022723"/>
    </source>
</evidence>
<evidence type="ECO:0000256" key="2">
    <source>
        <dbReference type="ARBA" id="ARBA00001946"/>
    </source>
</evidence>
<dbReference type="GO" id="GO:0006298">
    <property type="term" value="P:mismatch repair"/>
    <property type="evidence" value="ECO:0007669"/>
    <property type="project" value="TreeGrafter"/>
</dbReference>
<dbReference type="InterPro" id="IPR023160">
    <property type="entry name" value="RNase_HII_hlx-loop-hlx_cap_dom"/>
</dbReference>
<comment type="cofactor">
    <cofactor evidence="2">
        <name>Mg(2+)</name>
        <dbReference type="ChEBI" id="CHEBI:18420"/>
    </cofactor>
</comment>
<dbReference type="Pfam" id="PF01351">
    <property type="entry name" value="RNase_HII"/>
    <property type="match status" value="1"/>
</dbReference>
<dbReference type="GO" id="GO:0032299">
    <property type="term" value="C:ribonuclease H2 complex"/>
    <property type="evidence" value="ECO:0007669"/>
    <property type="project" value="TreeGrafter"/>
</dbReference>
<protein>
    <recommendedName>
        <fullName evidence="11">Ribonuclease</fullName>
        <ecNumber evidence="11">3.1.26.4</ecNumber>
    </recommendedName>
</protein>
<evidence type="ECO:0000313" key="13">
    <source>
        <dbReference type="EMBL" id="KAG8512733.1"/>
    </source>
</evidence>